<name>J9ZV99_ANOST</name>
<accession>J9ZV99</accession>
<dbReference type="EMBL" id="JX174417">
    <property type="protein sequence ID" value="AFS60403.1"/>
    <property type="molecule type" value="mRNA"/>
</dbReference>
<reference evidence="1" key="1">
    <citation type="journal article" date="2013" name="Insect Mol. Biol.">
        <title>A unique Y gene in the Asian malaria mosquito Anopheles stephensi encodes a small lysine-rich protein and is transcribed at the onset of embryonic development.</title>
        <authorList>
            <person name="Criscione F."/>
            <person name="Qi Y."/>
            <person name="Saunders R."/>
            <person name="Hall B."/>
            <person name="Tu Z."/>
        </authorList>
    </citation>
    <scope>NUCLEOTIDE SEQUENCE</scope>
</reference>
<sequence length="56" mass="6564">MNSQSRRYKNIELVNNLKAYLTWNDKSSFQVKHSAVTLEKKKSKTKICNVLYEAIT</sequence>
<gene>
    <name evidence="1" type="primary">GUY1</name>
</gene>
<organism evidence="1">
    <name type="scientific">Anopheles stephensi</name>
    <name type="common">Indo-Pakistan malaria mosquito</name>
    <dbReference type="NCBI Taxonomy" id="30069"/>
    <lineage>
        <taxon>Eukaryota</taxon>
        <taxon>Metazoa</taxon>
        <taxon>Ecdysozoa</taxon>
        <taxon>Arthropoda</taxon>
        <taxon>Hexapoda</taxon>
        <taxon>Insecta</taxon>
        <taxon>Pterygota</taxon>
        <taxon>Neoptera</taxon>
        <taxon>Endopterygota</taxon>
        <taxon>Diptera</taxon>
        <taxon>Nematocera</taxon>
        <taxon>Culicoidea</taxon>
        <taxon>Culicidae</taxon>
        <taxon>Anophelinae</taxon>
        <taxon>Anopheles</taxon>
    </lineage>
</organism>
<dbReference type="AlphaFoldDB" id="J9ZV99"/>
<protein>
    <submittedName>
        <fullName evidence="1">Gene unique to the Y chromosome</fullName>
    </submittedName>
</protein>
<evidence type="ECO:0000313" key="1">
    <source>
        <dbReference type="EMBL" id="AFS60402.1"/>
    </source>
</evidence>
<proteinExistence type="evidence at transcript level"/>
<dbReference type="EMBL" id="JX154128">
    <property type="protein sequence ID" value="AFS60402.1"/>
    <property type="molecule type" value="Genomic_DNA"/>
</dbReference>